<proteinExistence type="predicted"/>
<dbReference type="PROSITE" id="PS50043">
    <property type="entry name" value="HTH_LUXR_2"/>
    <property type="match status" value="1"/>
</dbReference>
<evidence type="ECO:0000256" key="2">
    <source>
        <dbReference type="ARBA" id="ARBA00022840"/>
    </source>
</evidence>
<dbReference type="Proteomes" id="UP000316184">
    <property type="component" value="Unassembled WGS sequence"/>
</dbReference>
<name>A0A561U204_9PSEU</name>
<evidence type="ECO:0000313" key="4">
    <source>
        <dbReference type="EMBL" id="TWF93392.1"/>
    </source>
</evidence>
<dbReference type="SUPFAM" id="SSF46894">
    <property type="entry name" value="C-terminal effector domain of the bipartite response regulators"/>
    <property type="match status" value="1"/>
</dbReference>
<dbReference type="CDD" id="cd06170">
    <property type="entry name" value="LuxR_C_like"/>
    <property type="match status" value="1"/>
</dbReference>
<dbReference type="InterPro" id="IPR000792">
    <property type="entry name" value="Tscrpt_reg_LuxR_C"/>
</dbReference>
<dbReference type="GO" id="GO:0003677">
    <property type="term" value="F:DNA binding"/>
    <property type="evidence" value="ECO:0007669"/>
    <property type="project" value="InterPro"/>
</dbReference>
<organism evidence="4 5">
    <name type="scientific">Saccharopolyspora dendranthemae</name>
    <dbReference type="NCBI Taxonomy" id="1181886"/>
    <lineage>
        <taxon>Bacteria</taxon>
        <taxon>Bacillati</taxon>
        <taxon>Actinomycetota</taxon>
        <taxon>Actinomycetes</taxon>
        <taxon>Pseudonocardiales</taxon>
        <taxon>Pseudonocardiaceae</taxon>
        <taxon>Saccharopolyspora</taxon>
    </lineage>
</organism>
<dbReference type="InterPro" id="IPR016032">
    <property type="entry name" value="Sig_transdc_resp-reg_C-effctor"/>
</dbReference>
<keyword evidence="2" id="KW-0067">ATP-binding</keyword>
<sequence>MTLVGRHDSLRVLADAASAAKVGQGALVMVRADPGLGVTSLLEAHVSAMRDSGLRLHRIPVLRPGGRTSLSDQMPELDEPAMVVIDDLHQADDATLLALHALAEDVYSRPLLIVAGRHRRVAAQRFAALDRFAIVHDLEPLTPDAVRAMLGEPSPRAADAGGNPWLLSRIHAADRPAQVTVWAADLAGADTHLLRCAALLGDAASVDELAAVTGATPSEVLSGVARLTAQGLAEEAAGEVRLRYPLLRKDIVSTSSGLRGSVAKVLAQRGARVERVAEHLVHGTVDSWTIDWLTERAEMLTARATPAVVRLLERGVAALQPGDPRLPPLRAAWVEALLWSGQMDRARRAASEGLLAQPDESIRNRLLAVLGIIASGEFTPEPVLEVLETVRGEGDLPPRLAVLDAYAQLLAGDMEATQRAVAAASPAAADDPLVEVYLCNVRTIGLCLLRDYAAAREQLDRGAVLLEISAYDRAQWLISRMLRALLQNLEHDPDVLETIEQARPIARDLGLGFLPWLHTIAAVAALNFGEWDRALTEVEDALALPHQHGMAGPLHAVAATILLNRGDLPAARAHAQLADRAPIYGVAMFYESLMMVTRAVLAGVDGDLERAMEIVRDVVERNVGMRHDRSIAPVCVPLVRIAVAGGEKELALRLIDRMREWSDEDDAKVNYCLGLVDGDVDRLLAAAQDFTENSTPLVAAQAAQDAAVALAASGRSAAAKAAYQSAIDKYAAMAAHREIDRTAANLRSYGVQFGASGPRGRPKHGWDSLTGAELRVVELVAQGLTNREAAERLILSVRTVDSHVSRVLRKLDCSSRLELAVKFRDRDADA</sequence>
<gene>
    <name evidence="4" type="ORF">FHU35_15236</name>
</gene>
<dbReference type="PRINTS" id="PR00038">
    <property type="entry name" value="HTHLUXR"/>
</dbReference>
<dbReference type="GO" id="GO:0005524">
    <property type="term" value="F:ATP binding"/>
    <property type="evidence" value="ECO:0007669"/>
    <property type="project" value="UniProtKB-KW"/>
</dbReference>
<dbReference type="AlphaFoldDB" id="A0A561U204"/>
<comment type="caution">
    <text evidence="4">The sequence shown here is derived from an EMBL/GenBank/DDBJ whole genome shotgun (WGS) entry which is preliminary data.</text>
</comment>
<dbReference type="GO" id="GO:0004016">
    <property type="term" value="F:adenylate cyclase activity"/>
    <property type="evidence" value="ECO:0007669"/>
    <property type="project" value="TreeGrafter"/>
</dbReference>
<protein>
    <submittedName>
        <fullName evidence="4">Regulatory LuxR family protein</fullName>
    </submittedName>
</protein>
<dbReference type="PANTHER" id="PTHR16305">
    <property type="entry name" value="TESTICULAR SOLUBLE ADENYLYL CYCLASE"/>
    <property type="match status" value="1"/>
</dbReference>
<evidence type="ECO:0000259" key="3">
    <source>
        <dbReference type="PROSITE" id="PS50043"/>
    </source>
</evidence>
<accession>A0A561U204</accession>
<keyword evidence="5" id="KW-1185">Reference proteome</keyword>
<dbReference type="Pfam" id="PF00196">
    <property type="entry name" value="GerE"/>
    <property type="match status" value="1"/>
</dbReference>
<feature type="domain" description="HTH luxR-type" evidence="3">
    <location>
        <begin position="762"/>
        <end position="827"/>
    </location>
</feature>
<dbReference type="GO" id="GO:0006355">
    <property type="term" value="P:regulation of DNA-templated transcription"/>
    <property type="evidence" value="ECO:0007669"/>
    <property type="project" value="InterPro"/>
</dbReference>
<dbReference type="SUPFAM" id="SSF52540">
    <property type="entry name" value="P-loop containing nucleoside triphosphate hydrolases"/>
    <property type="match status" value="1"/>
</dbReference>
<evidence type="ECO:0000313" key="5">
    <source>
        <dbReference type="Proteomes" id="UP000316184"/>
    </source>
</evidence>
<reference evidence="4 5" key="1">
    <citation type="submission" date="2019-06" db="EMBL/GenBank/DDBJ databases">
        <title>Sequencing the genomes of 1000 actinobacteria strains.</title>
        <authorList>
            <person name="Klenk H.-P."/>
        </authorList>
    </citation>
    <scope>NUCLEOTIDE SEQUENCE [LARGE SCALE GENOMIC DNA]</scope>
    <source>
        <strain evidence="4 5">DSM 46699</strain>
    </source>
</reference>
<keyword evidence="1" id="KW-0547">Nucleotide-binding</keyword>
<dbReference type="InterPro" id="IPR027417">
    <property type="entry name" value="P-loop_NTPase"/>
</dbReference>
<dbReference type="SMART" id="SM00421">
    <property type="entry name" value="HTH_LUXR"/>
    <property type="match status" value="1"/>
</dbReference>
<dbReference type="EMBL" id="VIWX01000005">
    <property type="protein sequence ID" value="TWF93392.1"/>
    <property type="molecule type" value="Genomic_DNA"/>
</dbReference>
<dbReference type="InterPro" id="IPR036388">
    <property type="entry name" value="WH-like_DNA-bd_sf"/>
</dbReference>
<evidence type="ECO:0000256" key="1">
    <source>
        <dbReference type="ARBA" id="ARBA00022741"/>
    </source>
</evidence>
<dbReference type="PANTHER" id="PTHR16305:SF35">
    <property type="entry name" value="TRANSCRIPTIONAL ACTIVATOR DOMAIN"/>
    <property type="match status" value="1"/>
</dbReference>
<dbReference type="GO" id="GO:0005737">
    <property type="term" value="C:cytoplasm"/>
    <property type="evidence" value="ECO:0007669"/>
    <property type="project" value="TreeGrafter"/>
</dbReference>
<dbReference type="Gene3D" id="1.10.10.10">
    <property type="entry name" value="Winged helix-like DNA-binding domain superfamily/Winged helix DNA-binding domain"/>
    <property type="match status" value="1"/>
</dbReference>